<proteinExistence type="inferred from homology"/>
<comment type="caution">
    <text evidence="11">The sequence shown here is derived from an EMBL/GenBank/DDBJ whole genome shotgun (WGS) entry which is preliminary data.</text>
</comment>
<feature type="compositionally biased region" description="Polar residues" evidence="10">
    <location>
        <begin position="83"/>
        <end position="110"/>
    </location>
</feature>
<comment type="subcellular location">
    <subcellularLocation>
        <location evidence="1">Cytoplasm</location>
        <location evidence="1">Cytoskeleton</location>
        <location evidence="1">Microtubule organizing center</location>
        <location evidence="1">Centrosome</location>
        <location evidence="1">Centriole</location>
    </subcellularLocation>
</comment>
<dbReference type="EMBL" id="BMAR01000028">
    <property type="protein sequence ID" value="GFR49111.1"/>
    <property type="molecule type" value="Genomic_DNA"/>
</dbReference>
<evidence type="ECO:0000256" key="1">
    <source>
        <dbReference type="ARBA" id="ARBA00004114"/>
    </source>
</evidence>
<sequence length="1190" mass="127744">MAPAQRSLRYSDDGNSGYEYDFEDDGDEVDVDAGQGDYDYTDGADNEVTEGTATRSFNDVDVPLHAQQATSPEPPAIQLADQPHTSSPEARSKTPTGDAVTVSQSPSSPLATHRSDSAPPADAPAEGCPSPKSPQPALPPLSHTLSPFLLRSAPAAHPAVAAAAAPVPPLPPRLPAASSSAPPHVPTIPPSTLLPSTAVATAAAIAAPSAALAPISAPSPYQHPPAFAHAAAPASPSQPSPPPSHSQQQQQQPHNAAASFAASPSPLQQHPPAHHHLHQQHPHPHHYHHQNQNSNPYHQHSQHQQQLAAAIRDSVDTLRASEQVRQLQAAVETLTGQLVVSERARAGAEGALVELSGRMQEQERRAQEAEARMTEAWEAKLLDKQREVQQLRTRVQQLETQGIKGRLAAASASTPRGSHQGTSSSSAAAAGKEGAAGGGAAACISPEEAATLRKELEQTELLIRGYQLENEAATRRIKELEESLAAAESRTAAEVIRTERAALLARDESGRRNADVATKLARVLALEKELEGVKEEAQTRESELRAQLEKLRAEKKALEAKAGGVDLKAMAEGDVLVKQLREEMEAGRQATQALIQEMQAKLSWYAENQEMLNKNDALVAEQRDIIQQLQGRLAQYEGQAPKGPAASRVAAANARVRELEAQVDQLQKALRSRAPANSLAAVVAAARPSPEEGALVAELREQVEALQAEIRGKDDEFELQLRTYQQQFEKLKAQYSERAGRLEAATKVRGRVKDLERQLEEQKGIYMRRVRELEAKLKAAQEHGAVIPATPAPPAYQAAAGPPSVAQTPTKAGVGAGAGPMGQPGAGAQSVQGRRDDLVPASQLRARELEVKKLQTELERRAKQVSELHLKLGEAESRILRLNADLRRSQHAGAAGQSPLPSRVRHDGLAHDDRPVGPSRGPGGSTDASTAAAEDGRRVSADLVERLEERCGNLTVENGSLRGQVAALGRQVAELQRELGEARAAAAYAGSDGPTAAEVSELRRQLDAAQLALTTVQRSATEAVERGAMAASEHQRAMLRLHDEVAYKEGLKWKERLATLEQELRAAQQRCEQAEGELAVARSRGAGAWSPEAAAFAAMERRLDEMAREMAAREAKWRAVLQDTQSLHGVQSDVERRKWESALAAKEAEVQATRAELQSLLQEVAQVQELQARAAAAQQQRLAARAQQQR</sequence>
<evidence type="ECO:0000256" key="4">
    <source>
        <dbReference type="ARBA" id="ARBA00022490"/>
    </source>
</evidence>
<keyword evidence="4" id="KW-0963">Cytoplasm</keyword>
<evidence type="ECO:0000256" key="6">
    <source>
        <dbReference type="ARBA" id="ARBA00022794"/>
    </source>
</evidence>
<keyword evidence="8" id="KW-0206">Cytoskeleton</keyword>
<keyword evidence="6" id="KW-0970">Cilium biogenesis/degradation</keyword>
<feature type="compositionally biased region" description="Acidic residues" evidence="10">
    <location>
        <begin position="39"/>
        <end position="48"/>
    </location>
</feature>
<evidence type="ECO:0000256" key="10">
    <source>
        <dbReference type="SAM" id="MobiDB-lite"/>
    </source>
</evidence>
<dbReference type="GO" id="GO:0005879">
    <property type="term" value="C:axonemal microtubule"/>
    <property type="evidence" value="ECO:0007669"/>
    <property type="project" value="TreeGrafter"/>
</dbReference>
<feature type="region of interest" description="Disordered" evidence="10">
    <location>
        <begin position="1"/>
        <end position="193"/>
    </location>
</feature>
<protein>
    <recommendedName>
        <fullName evidence="3">Centrosomal protein of 162 kDa</fullName>
    </recommendedName>
</protein>
<feature type="region of interest" description="Disordered" evidence="10">
    <location>
        <begin position="890"/>
        <end position="937"/>
    </location>
</feature>
<evidence type="ECO:0000256" key="8">
    <source>
        <dbReference type="ARBA" id="ARBA00023212"/>
    </source>
</evidence>
<feature type="compositionally biased region" description="Low complexity" evidence="10">
    <location>
        <begin position="150"/>
        <end position="165"/>
    </location>
</feature>
<feature type="compositionally biased region" description="Acidic residues" evidence="10">
    <location>
        <begin position="20"/>
        <end position="31"/>
    </location>
</feature>
<evidence type="ECO:0000256" key="5">
    <source>
        <dbReference type="ARBA" id="ARBA00022701"/>
    </source>
</evidence>
<gene>
    <name evidence="11" type="ORF">Agub_g10907</name>
</gene>
<dbReference type="Proteomes" id="UP001054857">
    <property type="component" value="Unassembled WGS sequence"/>
</dbReference>
<dbReference type="GO" id="GO:0060271">
    <property type="term" value="P:cilium assembly"/>
    <property type="evidence" value="ECO:0007669"/>
    <property type="project" value="TreeGrafter"/>
</dbReference>
<dbReference type="PANTHER" id="PTHR34031:SF1">
    <property type="entry name" value="CENTROSOMAL PROTEIN OF 162 KDA"/>
    <property type="match status" value="1"/>
</dbReference>
<reference evidence="11 12" key="1">
    <citation type="journal article" date="2021" name="Sci. Rep.">
        <title>Genome sequencing of the multicellular alga Astrephomene provides insights into convergent evolution of germ-soma differentiation.</title>
        <authorList>
            <person name="Yamashita S."/>
            <person name="Yamamoto K."/>
            <person name="Matsuzaki R."/>
            <person name="Suzuki S."/>
            <person name="Yamaguchi H."/>
            <person name="Hirooka S."/>
            <person name="Minakuchi Y."/>
            <person name="Miyagishima S."/>
            <person name="Kawachi M."/>
            <person name="Toyoda A."/>
            <person name="Nozaki H."/>
        </authorList>
    </citation>
    <scope>NUCLEOTIDE SEQUENCE [LARGE SCALE GENOMIC DNA]</scope>
    <source>
        <strain evidence="11 12">NIES-4017</strain>
    </source>
</reference>
<evidence type="ECO:0000313" key="11">
    <source>
        <dbReference type="EMBL" id="GFR49111.1"/>
    </source>
</evidence>
<keyword evidence="7 9" id="KW-0175">Coiled coil</keyword>
<dbReference type="AlphaFoldDB" id="A0AAD3E0G0"/>
<evidence type="ECO:0000313" key="12">
    <source>
        <dbReference type="Proteomes" id="UP001054857"/>
    </source>
</evidence>
<feature type="coiled-coil region" evidence="9">
    <location>
        <begin position="449"/>
        <end position="490"/>
    </location>
</feature>
<dbReference type="PANTHER" id="PTHR34031">
    <property type="entry name" value="CENTROSOMAL PROTEIN OF 162 KDA"/>
    <property type="match status" value="1"/>
</dbReference>
<evidence type="ECO:0000256" key="9">
    <source>
        <dbReference type="SAM" id="Coils"/>
    </source>
</evidence>
<keyword evidence="5" id="KW-0493">Microtubule</keyword>
<dbReference type="GO" id="GO:0005814">
    <property type="term" value="C:centriole"/>
    <property type="evidence" value="ECO:0007669"/>
    <property type="project" value="UniProtKB-SubCell"/>
</dbReference>
<dbReference type="InterPro" id="IPR038774">
    <property type="entry name" value="CEP162-like"/>
</dbReference>
<feature type="coiled-coil region" evidence="9">
    <location>
        <begin position="516"/>
        <end position="669"/>
    </location>
</feature>
<feature type="region of interest" description="Disordered" evidence="10">
    <location>
        <begin position="797"/>
        <end position="836"/>
    </location>
</feature>
<evidence type="ECO:0000256" key="3">
    <source>
        <dbReference type="ARBA" id="ARBA00021406"/>
    </source>
</evidence>
<evidence type="ECO:0000256" key="7">
    <source>
        <dbReference type="ARBA" id="ARBA00023054"/>
    </source>
</evidence>
<feature type="region of interest" description="Disordered" evidence="10">
    <location>
        <begin position="214"/>
        <end position="308"/>
    </location>
</feature>
<feature type="coiled-coil region" evidence="9">
    <location>
        <begin position="696"/>
        <end position="783"/>
    </location>
</feature>
<feature type="coiled-coil region" evidence="9">
    <location>
        <begin position="345"/>
        <end position="401"/>
    </location>
</feature>
<name>A0AAD3E0G0_9CHLO</name>
<feature type="region of interest" description="Disordered" evidence="10">
    <location>
        <begin position="406"/>
        <end position="440"/>
    </location>
</feature>
<organism evidence="11 12">
    <name type="scientific">Astrephomene gubernaculifera</name>
    <dbReference type="NCBI Taxonomy" id="47775"/>
    <lineage>
        <taxon>Eukaryota</taxon>
        <taxon>Viridiplantae</taxon>
        <taxon>Chlorophyta</taxon>
        <taxon>core chlorophytes</taxon>
        <taxon>Chlorophyceae</taxon>
        <taxon>CS clade</taxon>
        <taxon>Chlamydomonadales</taxon>
        <taxon>Astrephomenaceae</taxon>
        <taxon>Astrephomene</taxon>
    </lineage>
</organism>
<evidence type="ECO:0000256" key="2">
    <source>
        <dbReference type="ARBA" id="ARBA00009485"/>
    </source>
</evidence>
<feature type="compositionally biased region" description="Low complexity" evidence="10">
    <location>
        <begin position="214"/>
        <end position="235"/>
    </location>
</feature>
<feature type="compositionally biased region" description="Gly residues" evidence="10">
    <location>
        <begin position="814"/>
        <end position="825"/>
    </location>
</feature>
<feature type="compositionally biased region" description="Low complexity" evidence="10">
    <location>
        <begin position="245"/>
        <end position="271"/>
    </location>
</feature>
<feature type="compositionally biased region" description="Low complexity" evidence="10">
    <location>
        <begin position="417"/>
        <end position="433"/>
    </location>
</feature>
<feature type="compositionally biased region" description="Basic residues" evidence="10">
    <location>
        <begin position="272"/>
        <end position="289"/>
    </location>
</feature>
<accession>A0AAD3E0G0</accession>
<feature type="coiled-coil region" evidence="9">
    <location>
        <begin position="1050"/>
        <end position="1187"/>
    </location>
</feature>
<feature type="compositionally biased region" description="Low complexity" evidence="10">
    <location>
        <begin position="290"/>
        <end position="308"/>
    </location>
</feature>
<comment type="similarity">
    <text evidence="2">Belongs to the CEP162 family.</text>
</comment>
<feature type="coiled-coil region" evidence="9">
    <location>
        <begin position="958"/>
        <end position="1019"/>
    </location>
</feature>
<feature type="compositionally biased region" description="Basic and acidic residues" evidence="10">
    <location>
        <begin position="904"/>
        <end position="915"/>
    </location>
</feature>
<keyword evidence="12" id="KW-1185">Reference proteome</keyword>